<keyword evidence="1" id="KW-1133">Transmembrane helix</keyword>
<protein>
    <submittedName>
        <fullName evidence="2">DUF4190 domain-containing protein</fullName>
    </submittedName>
</protein>
<keyword evidence="1" id="KW-0812">Transmembrane</keyword>
<proteinExistence type="predicted"/>
<feature type="transmembrane region" description="Helical" evidence="1">
    <location>
        <begin position="73"/>
        <end position="95"/>
    </location>
</feature>
<evidence type="ECO:0000313" key="3">
    <source>
        <dbReference type="Proteomes" id="UP001168575"/>
    </source>
</evidence>
<dbReference type="EMBL" id="JAUMVS010000010">
    <property type="protein sequence ID" value="MDO4841314.1"/>
    <property type="molecule type" value="Genomic_DNA"/>
</dbReference>
<name>A0AA43RGC1_9ACTN</name>
<dbReference type="AlphaFoldDB" id="A0AA43RGC1"/>
<gene>
    <name evidence="2" type="ORF">Q3982_01370</name>
</gene>
<organism evidence="2 3">
    <name type="scientific">Phoenicibacter congonensis</name>
    <dbReference type="NCBI Taxonomy" id="1944646"/>
    <lineage>
        <taxon>Bacteria</taxon>
        <taxon>Bacillati</taxon>
        <taxon>Actinomycetota</taxon>
        <taxon>Coriobacteriia</taxon>
        <taxon>Eggerthellales</taxon>
        <taxon>Eggerthellaceae</taxon>
        <taxon>Phoenicibacter</taxon>
    </lineage>
</organism>
<keyword evidence="1" id="KW-0472">Membrane</keyword>
<evidence type="ECO:0000313" key="2">
    <source>
        <dbReference type="EMBL" id="MDO4841314.1"/>
    </source>
</evidence>
<feature type="transmembrane region" description="Helical" evidence="1">
    <location>
        <begin position="18"/>
        <end position="36"/>
    </location>
</feature>
<comment type="caution">
    <text evidence="2">The sequence shown here is derived from an EMBL/GenBank/DDBJ whole genome shotgun (WGS) entry which is preliminary data.</text>
</comment>
<reference evidence="2" key="1">
    <citation type="submission" date="2023-07" db="EMBL/GenBank/DDBJ databases">
        <title>Between Cages and Wild: Unraveling the Impact of Captivity on Animal Microbiomes and Antimicrobial Resistance.</title>
        <authorList>
            <person name="Schmartz G.P."/>
            <person name="Rehner J."/>
            <person name="Schuff M.J."/>
            <person name="Becker S.L."/>
            <person name="Kravczyk M."/>
            <person name="Gurevich A."/>
            <person name="Francke R."/>
            <person name="Mueller R."/>
            <person name="Keller V."/>
            <person name="Keller A."/>
        </authorList>
    </citation>
    <scope>NUCLEOTIDE SEQUENCE</scope>
    <source>
        <strain evidence="2">S12M_St_49</strain>
    </source>
</reference>
<sequence>MAEENNAQPAQQVKKTSALGITSLVLGIVGLVGSWIPILNNASFFIALFGVLFGVIGLISIARSKGTKGGKGLTIVATLISVVAIVVVLATQSIYGKAADEATKTLDKAAGNATEEILNKDVTVDFGDYAVDEETIGSYVSKNGHLTVTVTNLNSESKTYNIQLEAVDSAGNRIQSDYVYASNLASGQSTSSDVFNAYTEDVVDQYANATFKVVQVSQY</sequence>
<feature type="transmembrane region" description="Helical" evidence="1">
    <location>
        <begin position="42"/>
        <end position="61"/>
    </location>
</feature>
<evidence type="ECO:0000256" key="1">
    <source>
        <dbReference type="SAM" id="Phobius"/>
    </source>
</evidence>
<keyword evidence="3" id="KW-1185">Reference proteome</keyword>
<accession>A0AA43RGC1</accession>
<dbReference type="Proteomes" id="UP001168575">
    <property type="component" value="Unassembled WGS sequence"/>
</dbReference>